<evidence type="ECO:0000313" key="9">
    <source>
        <dbReference type="EnsemblMetazoa" id="Aqu2.1.04817_001"/>
    </source>
</evidence>
<evidence type="ECO:0000256" key="1">
    <source>
        <dbReference type="ARBA" id="ARBA00022723"/>
    </source>
</evidence>
<sequence>MVPGGFKPGETILVFYKLADAYEVHGRDWVGLFRVGWSSSRDYYTFEWASTKDEEGRERSVKFTGSRLPPDDGQFYQFCYVSKSGVIKGASRPFQFSASVRGAVSEDMEVVEINEEDSLVLLRSKKDAQVSELEKKVTELRQTKINVEESFVKVKTENERVLSEKNELENEIKELLVEVEGVKKENEEKIAEIATLKEDLAGKDVIISNLNSLIEDYKQKLLSFEDTFKERGHEFEQLQKSKDALKHELDDVTSHLQQIQVFSDRKEDELIAAQNTIKQLKEENETLQTEKVESETLLRTHCSQLEESQRKLEEDKEALIGRSEYYEAEAERNQQTIEVMKVQVSSLENDLSELNKELDKEKAENQSLAKQLVSKEQEYNVMQQNVCEMAGNIKEPRDSLPDVPVTDKVDKSVFDAMRMAFEDIGDQLKNEKKINHSQKRKIAEMEQRIKLCQEEYRNIATENAHLQKKFKKSGSSTPTGSTQPSEKAKLEHELEQFQLMHDRKIAEKNEVVEHQKEEIETLEEENRKLHDKVDGLTHQETAMKRSIETLNVENEQLKKQLREIKQSLPKYTPPTAPPPPYGPGYRPDSRTVHPPPPQRPQQHGGYAAPTQHRIHPQPQPFDRDGANGTRQCPMCQLAFPARTTQHVFEQHVNSHFGN</sequence>
<dbReference type="InParanoid" id="A0A1X7SRQ4"/>
<feature type="coiled-coil region" evidence="6">
    <location>
        <begin position="123"/>
        <end position="385"/>
    </location>
</feature>
<evidence type="ECO:0000313" key="10">
    <source>
        <dbReference type="Proteomes" id="UP000007879"/>
    </source>
</evidence>
<dbReference type="PROSITE" id="PS51905">
    <property type="entry name" value="ZF_UBZ1"/>
    <property type="match status" value="1"/>
</dbReference>
<feature type="domain" description="UBZ1-type" evidence="8">
    <location>
        <begin position="629"/>
        <end position="655"/>
    </location>
</feature>
<dbReference type="eggNOG" id="ENOG502QQ1D">
    <property type="taxonomic scope" value="Eukaryota"/>
</dbReference>
<dbReference type="PANTHER" id="PTHR31915:SF6">
    <property type="entry name" value="SKICH DOMAIN-CONTAINING PROTEIN"/>
    <property type="match status" value="1"/>
</dbReference>
<feature type="region of interest" description="Disordered" evidence="7">
    <location>
        <begin position="566"/>
        <end position="629"/>
    </location>
</feature>
<dbReference type="GO" id="GO:0008270">
    <property type="term" value="F:zinc ion binding"/>
    <property type="evidence" value="ECO:0007669"/>
    <property type="project" value="UniProtKB-KW"/>
</dbReference>
<dbReference type="KEGG" id="aqu:100639005"/>
<feature type="compositionally biased region" description="Pro residues" evidence="7">
    <location>
        <begin position="571"/>
        <end position="582"/>
    </location>
</feature>
<keyword evidence="4 6" id="KW-0175">Coiled coil</keyword>
<evidence type="ECO:0000256" key="4">
    <source>
        <dbReference type="ARBA" id="ARBA00023054"/>
    </source>
</evidence>
<evidence type="ECO:0000259" key="8">
    <source>
        <dbReference type="PROSITE" id="PS51905"/>
    </source>
</evidence>
<evidence type="ECO:0000256" key="7">
    <source>
        <dbReference type="SAM" id="MobiDB-lite"/>
    </source>
</evidence>
<evidence type="ECO:0000256" key="6">
    <source>
        <dbReference type="SAM" id="Coils"/>
    </source>
</evidence>
<proteinExistence type="predicted"/>
<dbReference type="Proteomes" id="UP000007879">
    <property type="component" value="Unassembled WGS sequence"/>
</dbReference>
<dbReference type="Gene3D" id="2.60.40.2840">
    <property type="match status" value="1"/>
</dbReference>
<reference evidence="10" key="1">
    <citation type="journal article" date="2010" name="Nature">
        <title>The Amphimedon queenslandica genome and the evolution of animal complexity.</title>
        <authorList>
            <person name="Srivastava M."/>
            <person name="Simakov O."/>
            <person name="Chapman J."/>
            <person name="Fahey B."/>
            <person name="Gauthier M.E."/>
            <person name="Mitros T."/>
            <person name="Richards G.S."/>
            <person name="Conaco C."/>
            <person name="Dacre M."/>
            <person name="Hellsten U."/>
            <person name="Larroux C."/>
            <person name="Putnam N.H."/>
            <person name="Stanke M."/>
            <person name="Adamska M."/>
            <person name="Darling A."/>
            <person name="Degnan S.M."/>
            <person name="Oakley T.H."/>
            <person name="Plachetzki D.C."/>
            <person name="Zhai Y."/>
            <person name="Adamski M."/>
            <person name="Calcino A."/>
            <person name="Cummins S.F."/>
            <person name="Goodstein D.M."/>
            <person name="Harris C."/>
            <person name="Jackson D.J."/>
            <person name="Leys S.P."/>
            <person name="Shu S."/>
            <person name="Woodcroft B.J."/>
            <person name="Vervoort M."/>
            <person name="Kosik K.S."/>
            <person name="Manning G."/>
            <person name="Degnan B.M."/>
            <person name="Rokhsar D.S."/>
        </authorList>
    </citation>
    <scope>NUCLEOTIDE SEQUENCE [LARGE SCALE GENOMIC DNA]</scope>
</reference>
<dbReference type="OrthoDB" id="10015001at2759"/>
<dbReference type="Gene3D" id="1.10.287.1490">
    <property type="match status" value="1"/>
</dbReference>
<dbReference type="EnsemblMetazoa" id="XM_003391667.3">
    <property type="protein sequence ID" value="XP_003391715.1"/>
    <property type="gene ID" value="LOC100639005"/>
</dbReference>
<dbReference type="Pfam" id="PF17751">
    <property type="entry name" value="SKICH"/>
    <property type="match status" value="1"/>
</dbReference>
<dbReference type="Pfam" id="PF18112">
    <property type="entry name" value="Zn-C2H2_12"/>
    <property type="match status" value="1"/>
</dbReference>
<reference evidence="9" key="2">
    <citation type="submission" date="2017-05" db="UniProtKB">
        <authorList>
            <consortium name="EnsemblMetazoa"/>
        </authorList>
    </citation>
    <scope>IDENTIFICATION</scope>
</reference>
<feature type="region of interest" description="Disordered" evidence="7">
    <location>
        <begin position="467"/>
        <end position="488"/>
    </location>
</feature>
<keyword evidence="3" id="KW-0862">Zinc</keyword>
<keyword evidence="2 5" id="KW-0863">Zinc-finger</keyword>
<dbReference type="InterPro" id="IPR041611">
    <property type="entry name" value="SKICH"/>
</dbReference>
<dbReference type="STRING" id="400682.A0A1X7SRQ4"/>
<dbReference type="Gene3D" id="6.20.250.40">
    <property type="match status" value="1"/>
</dbReference>
<evidence type="ECO:0000256" key="5">
    <source>
        <dbReference type="PROSITE-ProRule" id="PRU01253"/>
    </source>
</evidence>
<feature type="compositionally biased region" description="Low complexity" evidence="7">
    <location>
        <begin position="473"/>
        <end position="485"/>
    </location>
</feature>
<organism evidence="9">
    <name type="scientific">Amphimedon queenslandica</name>
    <name type="common">Sponge</name>
    <dbReference type="NCBI Taxonomy" id="400682"/>
    <lineage>
        <taxon>Eukaryota</taxon>
        <taxon>Metazoa</taxon>
        <taxon>Porifera</taxon>
        <taxon>Demospongiae</taxon>
        <taxon>Heteroscleromorpha</taxon>
        <taxon>Haplosclerida</taxon>
        <taxon>Niphatidae</taxon>
        <taxon>Amphimedon</taxon>
    </lineage>
</organism>
<dbReference type="EnsemblMetazoa" id="Aqu2.1.04817_001">
    <property type="protein sequence ID" value="Aqu2.1.04817_001"/>
    <property type="gene ID" value="Aqu2.1.04817"/>
</dbReference>
<dbReference type="PANTHER" id="PTHR31915">
    <property type="entry name" value="SKICH DOMAIN-CONTAINING PROTEIN"/>
    <property type="match status" value="1"/>
</dbReference>
<evidence type="ECO:0000256" key="2">
    <source>
        <dbReference type="ARBA" id="ARBA00022771"/>
    </source>
</evidence>
<dbReference type="InterPro" id="IPR041641">
    <property type="entry name" value="CALCOCO1/2_Zn_UBZ1"/>
</dbReference>
<name>A0A1X7SRQ4_AMPQE</name>
<evidence type="ECO:0000256" key="3">
    <source>
        <dbReference type="ARBA" id="ARBA00022833"/>
    </source>
</evidence>
<protein>
    <recommendedName>
        <fullName evidence="8">UBZ1-type domain-containing protein</fullName>
    </recommendedName>
</protein>
<accession>A0A1X7SRQ4</accession>
<gene>
    <name evidence="9" type="primary">100639005</name>
</gene>
<dbReference type="AlphaFoldDB" id="A0A1X7SRQ4"/>
<dbReference type="InterPro" id="IPR051002">
    <property type="entry name" value="UBA_autophagy_assoc_protein"/>
</dbReference>
<keyword evidence="1" id="KW-0479">Metal-binding</keyword>
<dbReference type="OMA" id="NNECHAL"/>
<keyword evidence="10" id="KW-1185">Reference proteome</keyword>